<sequence length="432" mass="50008">MFKFNVPLSAQIKKTKKYKEISRRFRYALLEYYTSFKKHDYTTDTHRECRGLNYFLDDLRDEFNKYIVPLLSRKTKENYWNREVEEKLLKNLQTKTGNSCARNAISYNKEIRILRKEIEDYCDDKAELIGKLSSQNITNHEKCKRFRYWMIDSLVNFWNDYYWRKYITYRSMIEPFLIDQYCDVVTLFDSPFPCEHGRTFREHIPAHIRHNYKSSEDYVPPANIVPENKKDVSILQSQTATSYVEHKYEENKNYDIPELGKAPVIPDSLYFYKISTSPNSQSTKDPGKKHQANKNEYRGIQRSQIDVTKPIDEQKKTAIPFSLQDTVVSPAPAPAPADSSAAVHSQILNNNAVVNSLTEGSAGSPKVKNIQIQASGDHMQNSLQTSSGRNSTPTENKSKSALEEDTSMFQYSSVIPVLVGFITVIFLLSKVK</sequence>
<dbReference type="VEuPathDB" id="PlasmoDB:PVP01_0009270"/>
<keyword evidence="2" id="KW-0472">Membrane</keyword>
<keyword evidence="2" id="KW-1133">Transmembrane helix</keyword>
<name>A0A1G4ED67_PLAVI</name>
<dbReference type="Proteomes" id="UP000305196">
    <property type="component" value="Unassembled WGS sequence"/>
</dbReference>
<feature type="compositionally biased region" description="Basic and acidic residues" evidence="1">
    <location>
        <begin position="285"/>
        <end position="299"/>
    </location>
</feature>
<evidence type="ECO:0000256" key="1">
    <source>
        <dbReference type="SAM" id="MobiDB-lite"/>
    </source>
</evidence>
<dbReference type="EMBL" id="FLYI01000134">
    <property type="protein sequence ID" value="SCA60267.1"/>
    <property type="molecule type" value="Genomic_DNA"/>
</dbReference>
<reference evidence="3 5" key="1">
    <citation type="submission" date="2016-07" db="EMBL/GenBank/DDBJ databases">
        <authorList>
            <consortium name="Pathogen Informatics"/>
        </authorList>
    </citation>
    <scope>NUCLEOTIDE SEQUENCE [LARGE SCALE GENOMIC DNA]</scope>
</reference>
<organism evidence="3 5">
    <name type="scientific">Plasmodium vivax</name>
    <name type="common">malaria parasite P. vivax</name>
    <dbReference type="NCBI Taxonomy" id="5855"/>
    <lineage>
        <taxon>Eukaryota</taxon>
        <taxon>Sar</taxon>
        <taxon>Alveolata</taxon>
        <taxon>Apicomplexa</taxon>
        <taxon>Aconoidasida</taxon>
        <taxon>Haemosporida</taxon>
        <taxon>Plasmodiidae</taxon>
        <taxon>Plasmodium</taxon>
        <taxon>Plasmodium (Plasmodium)</taxon>
    </lineage>
</organism>
<dbReference type="AlphaFoldDB" id="A0A1G4ED67"/>
<accession>A0A1G4ED67</accession>
<evidence type="ECO:0000313" key="5">
    <source>
        <dbReference type="Proteomes" id="UP000305196"/>
    </source>
</evidence>
<dbReference type="EMBL" id="FLYI01000109">
    <property type="protein sequence ID" value="SCA60118.1"/>
    <property type="molecule type" value="Genomic_DNA"/>
</dbReference>
<dbReference type="VEuPathDB" id="PlasmoDB:PVW1_120012200"/>
<feature type="transmembrane region" description="Helical" evidence="2">
    <location>
        <begin position="408"/>
        <end position="428"/>
    </location>
</feature>
<feature type="region of interest" description="Disordered" evidence="1">
    <location>
        <begin position="276"/>
        <end position="302"/>
    </location>
</feature>
<dbReference type="VEuPathDB" id="PlasmoDB:PVX_077195"/>
<evidence type="ECO:0000313" key="3">
    <source>
        <dbReference type="EMBL" id="SCA60118.1"/>
    </source>
</evidence>
<proteinExistence type="predicted"/>
<dbReference type="VEuPathDB" id="PlasmoDB:PVPAM_050005500"/>
<evidence type="ECO:0000256" key="2">
    <source>
        <dbReference type="SAM" id="Phobius"/>
    </source>
</evidence>
<gene>
    <name evidence="3" type="ORF">PVC01_000048300</name>
    <name evidence="4" type="ORF">PVC01_000059000</name>
</gene>
<protein>
    <submittedName>
        <fullName evidence="3">Pvstp1, putative</fullName>
    </submittedName>
</protein>
<keyword evidence="2" id="KW-0812">Transmembrane</keyword>
<evidence type="ECO:0000313" key="4">
    <source>
        <dbReference type="EMBL" id="SCA60267.1"/>
    </source>
</evidence>
<feature type="compositionally biased region" description="Polar residues" evidence="1">
    <location>
        <begin position="379"/>
        <end position="395"/>
    </location>
</feature>
<feature type="region of interest" description="Disordered" evidence="1">
    <location>
        <begin position="379"/>
        <end position="401"/>
    </location>
</feature>